<evidence type="ECO:0000256" key="7">
    <source>
        <dbReference type="ARBA" id="ARBA00022927"/>
    </source>
</evidence>
<dbReference type="OrthoDB" id="67850at2759"/>
<keyword evidence="6" id="KW-0509">mRNA transport</keyword>
<dbReference type="GO" id="GO:0051028">
    <property type="term" value="P:mRNA transport"/>
    <property type="evidence" value="ECO:0007669"/>
    <property type="project" value="UniProtKB-KW"/>
</dbReference>
<dbReference type="PANTHER" id="PTHR13269:SF6">
    <property type="entry name" value="NUCLEOPORIN NDC1"/>
    <property type="match status" value="1"/>
</dbReference>
<feature type="transmembrane region" description="Helical" evidence="13">
    <location>
        <begin position="156"/>
        <end position="175"/>
    </location>
</feature>
<evidence type="ECO:0000256" key="5">
    <source>
        <dbReference type="ARBA" id="ARBA00022692"/>
    </source>
</evidence>
<name>A0A8E2JGB3_9PEZI</name>
<keyword evidence="5 13" id="KW-0812">Transmembrane</keyword>
<organism evidence="14 15">
    <name type="scientific">Lepidopterella palustris CBS 459.81</name>
    <dbReference type="NCBI Taxonomy" id="1314670"/>
    <lineage>
        <taxon>Eukaryota</taxon>
        <taxon>Fungi</taxon>
        <taxon>Dikarya</taxon>
        <taxon>Ascomycota</taxon>
        <taxon>Pezizomycotina</taxon>
        <taxon>Dothideomycetes</taxon>
        <taxon>Pleosporomycetidae</taxon>
        <taxon>Mytilinidiales</taxon>
        <taxon>Argynnaceae</taxon>
        <taxon>Lepidopterella</taxon>
    </lineage>
</organism>
<dbReference type="GO" id="GO:0106166">
    <property type="term" value="F:spindle pole body-nuclear membrane anchor activity"/>
    <property type="evidence" value="ECO:0007669"/>
    <property type="project" value="TreeGrafter"/>
</dbReference>
<dbReference type="AlphaFoldDB" id="A0A8E2JGB3"/>
<evidence type="ECO:0000256" key="13">
    <source>
        <dbReference type="SAM" id="Phobius"/>
    </source>
</evidence>
<comment type="subcellular location">
    <subcellularLocation>
        <location evidence="1">Nucleus membrane</location>
        <topology evidence="1">Multi-pass membrane protein</topology>
    </subcellularLocation>
    <subcellularLocation>
        <location evidence="2">Nucleus</location>
        <location evidence="2">Nuclear pore complex</location>
    </subcellularLocation>
</comment>
<dbReference type="GO" id="GO:0070762">
    <property type="term" value="C:nuclear pore transmembrane ring"/>
    <property type="evidence" value="ECO:0007669"/>
    <property type="project" value="TreeGrafter"/>
</dbReference>
<evidence type="ECO:0000256" key="10">
    <source>
        <dbReference type="ARBA" id="ARBA00023132"/>
    </source>
</evidence>
<evidence type="ECO:0000313" key="15">
    <source>
        <dbReference type="Proteomes" id="UP000250266"/>
    </source>
</evidence>
<dbReference type="Proteomes" id="UP000250266">
    <property type="component" value="Unassembled WGS sequence"/>
</dbReference>
<evidence type="ECO:0000256" key="9">
    <source>
        <dbReference type="ARBA" id="ARBA00023010"/>
    </source>
</evidence>
<evidence type="ECO:0000313" key="14">
    <source>
        <dbReference type="EMBL" id="OCK81453.1"/>
    </source>
</evidence>
<evidence type="ECO:0000256" key="6">
    <source>
        <dbReference type="ARBA" id="ARBA00022816"/>
    </source>
</evidence>
<protein>
    <submittedName>
        <fullName evidence="14">Nuclear envelope protein</fullName>
    </submittedName>
</protein>
<feature type="transmembrane region" description="Helical" evidence="13">
    <location>
        <begin position="220"/>
        <end position="241"/>
    </location>
</feature>
<keyword evidence="11 13" id="KW-0472">Membrane</keyword>
<dbReference type="Pfam" id="PF09531">
    <property type="entry name" value="Ndc1_Nup"/>
    <property type="match status" value="1"/>
</dbReference>
<dbReference type="EMBL" id="KV744920">
    <property type="protein sequence ID" value="OCK81453.1"/>
    <property type="molecule type" value="Genomic_DNA"/>
</dbReference>
<feature type="transmembrane region" description="Helical" evidence="13">
    <location>
        <begin position="72"/>
        <end position="91"/>
    </location>
</feature>
<feature type="transmembrane region" description="Helical" evidence="13">
    <location>
        <begin position="34"/>
        <end position="51"/>
    </location>
</feature>
<sequence length="643" mass="72607">MPPSNQPTITSVMAPRKTPRPYRDFMTPVLHRRFTSSILLTICVCYVEAVWMGEWNIFWQWFPIGPAGMKTLLLLIPALVIYILRVAQIHIGQRTTTYPFETFIKYLFRFNTLQTFVVYSLSALLFGEVYIWSQPTSAKLGWIMSHERSRLNERSIYLRFVFFFLAGAQSAVHLYRDYDRVVFPVSKTGPDFKEGNNPVVIPARAQIGRKALQIMKRSGFTTLGGLVGGTLLYGLFLRSTLWEWNYMFARRLSSLAKSSRPGGFFALTDIFCHLIIEGYLLVFLWEFTNAAFDAYVSQEPLKKGKPITDDSKDPNGSLLIGLRTKKELPKNVAFWELALITNRFQVRRKSIYDEIDRKNGSTWKQILAVCLAEINNISSRIQAAQSPTPDPGALRKTQPIELVPRISQPLKDDKIAGPSTSPTTALGKFENFASDLVRTCGSSSPGPSPQAIKLLEYSSSLLTPERRAQLNPNTMTGWIRSNLIKIIRSPFGVPFRKKLSSSAIVVITGTPYSQAGTIVDAVTALTELSVASLKEDSLGQVYKDVPEIIRTFVLAIKNIDGFMRSLEVHWTDVDLHAKDENEKRKVPLVEEVVEALKSGLERILLAFGEYLESMGVTKTEIREAKELVVKDRKPARKEMKETK</sequence>
<keyword evidence="4" id="KW-0813">Transport</keyword>
<reference evidence="14 15" key="1">
    <citation type="journal article" date="2016" name="Nat. Commun.">
        <title>Ectomycorrhizal ecology is imprinted in the genome of the dominant symbiotic fungus Cenococcum geophilum.</title>
        <authorList>
            <consortium name="DOE Joint Genome Institute"/>
            <person name="Peter M."/>
            <person name="Kohler A."/>
            <person name="Ohm R.A."/>
            <person name="Kuo A."/>
            <person name="Krutzmann J."/>
            <person name="Morin E."/>
            <person name="Arend M."/>
            <person name="Barry K.W."/>
            <person name="Binder M."/>
            <person name="Choi C."/>
            <person name="Clum A."/>
            <person name="Copeland A."/>
            <person name="Grisel N."/>
            <person name="Haridas S."/>
            <person name="Kipfer T."/>
            <person name="LaButti K."/>
            <person name="Lindquist E."/>
            <person name="Lipzen A."/>
            <person name="Maire R."/>
            <person name="Meier B."/>
            <person name="Mihaltcheva S."/>
            <person name="Molinier V."/>
            <person name="Murat C."/>
            <person name="Poggeler S."/>
            <person name="Quandt C.A."/>
            <person name="Sperisen C."/>
            <person name="Tritt A."/>
            <person name="Tisserant E."/>
            <person name="Crous P.W."/>
            <person name="Henrissat B."/>
            <person name="Nehls U."/>
            <person name="Egli S."/>
            <person name="Spatafora J.W."/>
            <person name="Grigoriev I.V."/>
            <person name="Martin F.M."/>
        </authorList>
    </citation>
    <scope>NUCLEOTIDE SEQUENCE [LARGE SCALE GENOMIC DNA]</scope>
    <source>
        <strain evidence="14 15">CBS 459.81</strain>
    </source>
</reference>
<dbReference type="GO" id="GO:0070631">
    <property type="term" value="P:spindle pole body localization"/>
    <property type="evidence" value="ECO:0007669"/>
    <property type="project" value="TreeGrafter"/>
</dbReference>
<evidence type="ECO:0000256" key="1">
    <source>
        <dbReference type="ARBA" id="ARBA00004232"/>
    </source>
</evidence>
<evidence type="ECO:0000256" key="2">
    <source>
        <dbReference type="ARBA" id="ARBA00004567"/>
    </source>
</evidence>
<evidence type="ECO:0000256" key="11">
    <source>
        <dbReference type="ARBA" id="ARBA00023136"/>
    </source>
</evidence>
<dbReference type="GO" id="GO:0015031">
    <property type="term" value="P:protein transport"/>
    <property type="evidence" value="ECO:0007669"/>
    <property type="project" value="UniProtKB-KW"/>
</dbReference>
<comment type="similarity">
    <text evidence="3">Belongs to the NDC1 family.</text>
</comment>
<dbReference type="GO" id="GO:0006999">
    <property type="term" value="P:nuclear pore organization"/>
    <property type="evidence" value="ECO:0007669"/>
    <property type="project" value="TreeGrafter"/>
</dbReference>
<proteinExistence type="inferred from homology"/>
<dbReference type="GO" id="GO:0031965">
    <property type="term" value="C:nuclear membrane"/>
    <property type="evidence" value="ECO:0007669"/>
    <property type="project" value="UniProtKB-SubCell"/>
</dbReference>
<dbReference type="PANTHER" id="PTHR13269">
    <property type="entry name" value="NUCLEOPORIN NDC1"/>
    <property type="match status" value="1"/>
</dbReference>
<evidence type="ECO:0000256" key="3">
    <source>
        <dbReference type="ARBA" id="ARBA00005760"/>
    </source>
</evidence>
<gene>
    <name evidence="14" type="ORF">K432DRAFT_351028</name>
</gene>
<dbReference type="InterPro" id="IPR019049">
    <property type="entry name" value="Nucleoporin_prot_Ndc1/Nup"/>
</dbReference>
<keyword evidence="12" id="KW-0539">Nucleus</keyword>
<keyword evidence="9" id="KW-0811">Translocation</keyword>
<accession>A0A8E2JGB3</accession>
<dbReference type="GO" id="GO:0005816">
    <property type="term" value="C:spindle pole body"/>
    <property type="evidence" value="ECO:0007669"/>
    <property type="project" value="TreeGrafter"/>
</dbReference>
<feature type="transmembrane region" description="Helical" evidence="13">
    <location>
        <begin position="262"/>
        <end position="285"/>
    </location>
</feature>
<keyword evidence="10" id="KW-0906">Nuclear pore complex</keyword>
<keyword evidence="8 13" id="KW-1133">Transmembrane helix</keyword>
<evidence type="ECO:0000256" key="12">
    <source>
        <dbReference type="ARBA" id="ARBA00023242"/>
    </source>
</evidence>
<keyword evidence="15" id="KW-1185">Reference proteome</keyword>
<evidence type="ECO:0000256" key="4">
    <source>
        <dbReference type="ARBA" id="ARBA00022448"/>
    </source>
</evidence>
<keyword evidence="7" id="KW-0653">Protein transport</keyword>
<evidence type="ECO:0000256" key="8">
    <source>
        <dbReference type="ARBA" id="ARBA00022989"/>
    </source>
</evidence>